<name>A0A0J8DFE8_CLOCY</name>
<gene>
    <name evidence="3" type="ORF">CLCY_7c00210</name>
</gene>
<evidence type="ECO:0000256" key="1">
    <source>
        <dbReference type="ARBA" id="ARBA00023125"/>
    </source>
</evidence>
<evidence type="ECO:0000313" key="3">
    <source>
        <dbReference type="EMBL" id="KMT22974.1"/>
    </source>
</evidence>
<dbReference type="PANTHER" id="PTHR46558">
    <property type="entry name" value="TRACRIPTIONAL REGULATORY PROTEIN-RELATED-RELATED"/>
    <property type="match status" value="1"/>
</dbReference>
<dbReference type="AlphaFoldDB" id="A0A0J8DFE8"/>
<organism evidence="3 4">
    <name type="scientific">Clostridium cylindrosporum DSM 605</name>
    <dbReference type="NCBI Taxonomy" id="1121307"/>
    <lineage>
        <taxon>Bacteria</taxon>
        <taxon>Bacillati</taxon>
        <taxon>Bacillota</taxon>
        <taxon>Clostridia</taxon>
        <taxon>Eubacteriales</taxon>
        <taxon>Clostridiaceae</taxon>
        <taxon>Clostridium</taxon>
    </lineage>
</organism>
<dbReference type="PROSITE" id="PS50943">
    <property type="entry name" value="HTH_CROC1"/>
    <property type="match status" value="1"/>
</dbReference>
<evidence type="ECO:0000259" key="2">
    <source>
        <dbReference type="PROSITE" id="PS50943"/>
    </source>
</evidence>
<dbReference type="Pfam" id="PF01381">
    <property type="entry name" value="HTH_3"/>
    <property type="match status" value="1"/>
</dbReference>
<reference evidence="3 4" key="1">
    <citation type="submission" date="2015-06" db="EMBL/GenBank/DDBJ databases">
        <title>Draft genome sequence of the purine-degrading Clostridium cylindrosporum HC-1 (DSM 605).</title>
        <authorList>
            <person name="Poehlein A."/>
            <person name="Schiel-Bengelsdorf B."/>
            <person name="Bengelsdorf F."/>
            <person name="Daniel R."/>
            <person name="Duerre P."/>
        </authorList>
    </citation>
    <scope>NUCLEOTIDE SEQUENCE [LARGE SCALE GENOMIC DNA]</scope>
    <source>
        <strain evidence="3 4">DSM 605</strain>
    </source>
</reference>
<dbReference type="RefSeq" id="WP_048569367.1">
    <property type="nucleotide sequence ID" value="NZ_LFVU01000003.1"/>
</dbReference>
<dbReference type="STRING" id="1121307.CLCY_7c00210"/>
<dbReference type="InterPro" id="IPR010982">
    <property type="entry name" value="Lambda_DNA-bd_dom_sf"/>
</dbReference>
<keyword evidence="1" id="KW-0238">DNA-binding</keyword>
<comment type="caution">
    <text evidence="3">The sequence shown here is derived from an EMBL/GenBank/DDBJ whole genome shotgun (WGS) entry which is preliminary data.</text>
</comment>
<keyword evidence="4" id="KW-1185">Reference proteome</keyword>
<proteinExistence type="predicted"/>
<dbReference type="SMART" id="SM00530">
    <property type="entry name" value="HTH_XRE"/>
    <property type="match status" value="1"/>
</dbReference>
<dbReference type="Gene3D" id="1.10.260.40">
    <property type="entry name" value="lambda repressor-like DNA-binding domains"/>
    <property type="match status" value="1"/>
</dbReference>
<protein>
    <submittedName>
        <fullName evidence="3">Putative transcriptional regulator</fullName>
    </submittedName>
</protein>
<dbReference type="SUPFAM" id="SSF47413">
    <property type="entry name" value="lambda repressor-like DNA-binding domains"/>
    <property type="match status" value="1"/>
</dbReference>
<dbReference type="PATRIC" id="fig|1121307.3.peg.2303"/>
<dbReference type="InterPro" id="IPR001387">
    <property type="entry name" value="Cro/C1-type_HTH"/>
</dbReference>
<accession>A0A0J8DFE8</accession>
<evidence type="ECO:0000313" key="4">
    <source>
        <dbReference type="Proteomes" id="UP000036756"/>
    </source>
</evidence>
<dbReference type="CDD" id="cd00093">
    <property type="entry name" value="HTH_XRE"/>
    <property type="match status" value="1"/>
</dbReference>
<sequence>MLSSRLKELRREKDILQKDVAEKLNISTSAYGFYEQGKRTPDLTTLELLADFFNVSVDYLLGRTNNKNEVLIPEDYSSKHSVTKRDLNQLDDVLSNAEAFFMNDKVNDEDKEKVMRDIQELFWKAKDMNKEKYGRKKK</sequence>
<dbReference type="Proteomes" id="UP000036756">
    <property type="component" value="Unassembled WGS sequence"/>
</dbReference>
<dbReference type="PANTHER" id="PTHR46558:SF11">
    <property type="entry name" value="HTH-TYPE TRANSCRIPTIONAL REGULATOR XRE"/>
    <property type="match status" value="1"/>
</dbReference>
<feature type="domain" description="HTH cro/C1-type" evidence="2">
    <location>
        <begin position="6"/>
        <end position="60"/>
    </location>
</feature>
<dbReference type="EMBL" id="LFVU01000003">
    <property type="protein sequence ID" value="KMT22974.1"/>
    <property type="molecule type" value="Genomic_DNA"/>
</dbReference>
<dbReference type="GO" id="GO:0003677">
    <property type="term" value="F:DNA binding"/>
    <property type="evidence" value="ECO:0007669"/>
    <property type="project" value="UniProtKB-KW"/>
</dbReference>
<dbReference type="OrthoDB" id="1766270at2"/>